<feature type="compositionally biased region" description="Polar residues" evidence="2">
    <location>
        <begin position="200"/>
        <end position="217"/>
    </location>
</feature>
<feature type="chain" id="PRO_5009266038" evidence="4">
    <location>
        <begin position="19"/>
        <end position="329"/>
    </location>
</feature>
<feature type="signal peptide" evidence="4">
    <location>
        <begin position="1"/>
        <end position="18"/>
    </location>
</feature>
<keyword evidence="3" id="KW-0472">Membrane</keyword>
<proteinExistence type="predicted"/>
<keyword evidence="7" id="KW-1185">Reference proteome</keyword>
<dbReference type="PANTHER" id="PTHR21666:SF289">
    <property type="entry name" value="L-ALA--D-GLU ENDOPEPTIDASE"/>
    <property type="match status" value="1"/>
</dbReference>
<organism evidence="6 7">
    <name type="scientific">Actinopolymorpha singaporensis</name>
    <dbReference type="NCBI Taxonomy" id="117157"/>
    <lineage>
        <taxon>Bacteria</taxon>
        <taxon>Bacillati</taxon>
        <taxon>Actinomycetota</taxon>
        <taxon>Actinomycetes</taxon>
        <taxon>Propionibacteriales</taxon>
        <taxon>Actinopolymorphaceae</taxon>
        <taxon>Actinopolymorpha</taxon>
    </lineage>
</organism>
<evidence type="ECO:0000256" key="2">
    <source>
        <dbReference type="SAM" id="MobiDB-lite"/>
    </source>
</evidence>
<dbReference type="Proteomes" id="UP000198983">
    <property type="component" value="Chromosome I"/>
</dbReference>
<name>A0A1H1Y0K2_9ACTN</name>
<keyword evidence="3" id="KW-0812">Transmembrane</keyword>
<reference evidence="6 7" key="1">
    <citation type="submission" date="2016-10" db="EMBL/GenBank/DDBJ databases">
        <authorList>
            <person name="de Groot N.N."/>
        </authorList>
    </citation>
    <scope>NUCLEOTIDE SEQUENCE [LARGE SCALE GENOMIC DNA]</scope>
    <source>
        <strain evidence="6 7">DSM 22024</strain>
    </source>
</reference>
<dbReference type="CDD" id="cd12797">
    <property type="entry name" value="M23_peptidase"/>
    <property type="match status" value="1"/>
</dbReference>
<evidence type="ECO:0000313" key="7">
    <source>
        <dbReference type="Proteomes" id="UP000198983"/>
    </source>
</evidence>
<evidence type="ECO:0000259" key="5">
    <source>
        <dbReference type="Pfam" id="PF01551"/>
    </source>
</evidence>
<gene>
    <name evidence="6" type="ORF">SAMN04489717_5230</name>
</gene>
<evidence type="ECO:0000313" key="6">
    <source>
        <dbReference type="EMBL" id="SDT14950.1"/>
    </source>
</evidence>
<evidence type="ECO:0000256" key="1">
    <source>
        <dbReference type="ARBA" id="ARBA00022729"/>
    </source>
</evidence>
<dbReference type="InterPro" id="IPR050570">
    <property type="entry name" value="Cell_wall_metabolism_enzyme"/>
</dbReference>
<dbReference type="InterPro" id="IPR016047">
    <property type="entry name" value="M23ase_b-sheet_dom"/>
</dbReference>
<feature type="domain" description="M23ase beta-sheet core" evidence="5">
    <location>
        <begin position="52"/>
        <end position="145"/>
    </location>
</feature>
<dbReference type="SUPFAM" id="SSF51261">
    <property type="entry name" value="Duplicated hybrid motif"/>
    <property type="match status" value="1"/>
</dbReference>
<feature type="transmembrane region" description="Helical" evidence="3">
    <location>
        <begin position="254"/>
        <end position="276"/>
    </location>
</feature>
<dbReference type="Pfam" id="PF01551">
    <property type="entry name" value="Peptidase_M23"/>
    <property type="match status" value="1"/>
</dbReference>
<feature type="compositionally biased region" description="Basic and acidic residues" evidence="2">
    <location>
        <begin position="235"/>
        <end position="248"/>
    </location>
</feature>
<dbReference type="GO" id="GO:0004222">
    <property type="term" value="F:metalloendopeptidase activity"/>
    <property type="evidence" value="ECO:0007669"/>
    <property type="project" value="TreeGrafter"/>
</dbReference>
<protein>
    <submittedName>
        <fullName evidence="6">Peptidase family M23</fullName>
    </submittedName>
</protein>
<evidence type="ECO:0000256" key="3">
    <source>
        <dbReference type="SAM" id="Phobius"/>
    </source>
</evidence>
<evidence type="ECO:0000256" key="4">
    <source>
        <dbReference type="SAM" id="SignalP"/>
    </source>
</evidence>
<keyword evidence="1 4" id="KW-0732">Signal</keyword>
<dbReference type="STRING" id="117157.SAMN04489717_5230"/>
<keyword evidence="3" id="KW-1133">Transmembrane helix</keyword>
<feature type="region of interest" description="Disordered" evidence="2">
    <location>
        <begin position="280"/>
        <end position="329"/>
    </location>
</feature>
<dbReference type="PANTHER" id="PTHR21666">
    <property type="entry name" value="PEPTIDASE-RELATED"/>
    <property type="match status" value="1"/>
</dbReference>
<dbReference type="AlphaFoldDB" id="A0A1H1Y0K2"/>
<dbReference type="InterPro" id="IPR011055">
    <property type="entry name" value="Dup_hybrid_motif"/>
</dbReference>
<feature type="compositionally biased region" description="Pro residues" evidence="2">
    <location>
        <begin position="284"/>
        <end position="297"/>
    </location>
</feature>
<feature type="region of interest" description="Disordered" evidence="2">
    <location>
        <begin position="188"/>
        <end position="249"/>
    </location>
</feature>
<feature type="compositionally biased region" description="Basic residues" evidence="2">
    <location>
        <begin position="302"/>
        <end position="312"/>
    </location>
</feature>
<sequence length="329" mass="34132">MAGLVLVVLLANATAASAAASAPAPARWVWPLSPRPEIGQRFDPPDAPWGRGHRGVDLLGSDGQQVRAAGAGVVTYAGLLAGRGVVSVRHGDLRTTYQPVSPDVPVGAHVDAGDVVGSLRADGSHCAPRTCLHWGLLRGDDYLDPLSLLGTGPPRLLPLDVPRTTGVPLTTARWTPFTLPSHWEVPADLAAGSPGVPSQPADSAQPGESSLETESSPTGPPMALPSLAVPSPSPRDPDRQGRRLDARAPEIPTLLTTVMAPAAGALAGAVAAGLLVRRSSTPMSRPPLPPSPPPTPAFGPARRLHLRRRRRPAPVVDLASMRRRSGRAA</sequence>
<dbReference type="Gene3D" id="2.70.70.10">
    <property type="entry name" value="Glucose Permease (Domain IIA)"/>
    <property type="match status" value="1"/>
</dbReference>
<accession>A0A1H1Y0K2</accession>
<dbReference type="EMBL" id="LT629732">
    <property type="protein sequence ID" value="SDT14950.1"/>
    <property type="molecule type" value="Genomic_DNA"/>
</dbReference>